<keyword evidence="1" id="KW-0732">Signal</keyword>
<dbReference type="PROSITE" id="PS50853">
    <property type="entry name" value="FN3"/>
    <property type="match status" value="1"/>
</dbReference>
<evidence type="ECO:0000313" key="3">
    <source>
        <dbReference type="EMBL" id="CBK24203.2"/>
    </source>
</evidence>
<name>D8M814_BLAHO</name>
<dbReference type="AlphaFoldDB" id="D8M814"/>
<dbReference type="GeneID" id="24921019"/>
<dbReference type="Pfam" id="PF13205">
    <property type="entry name" value="Big_5"/>
    <property type="match status" value="1"/>
</dbReference>
<dbReference type="InterPro" id="IPR036116">
    <property type="entry name" value="FN3_sf"/>
</dbReference>
<proteinExistence type="predicted"/>
<accession>D8M814</accession>
<dbReference type="InterPro" id="IPR032812">
    <property type="entry name" value="SbsA_Ig"/>
</dbReference>
<evidence type="ECO:0000313" key="4">
    <source>
        <dbReference type="Proteomes" id="UP000008312"/>
    </source>
</evidence>
<dbReference type="SUPFAM" id="SSF49265">
    <property type="entry name" value="Fibronectin type III"/>
    <property type="match status" value="1"/>
</dbReference>
<reference evidence="3" key="1">
    <citation type="submission" date="2010-02" db="EMBL/GenBank/DDBJ databases">
        <title>Sequencing and annotation of the Blastocystis hominis genome.</title>
        <authorList>
            <person name="Wincker P."/>
        </authorList>
    </citation>
    <scope>NUCLEOTIDE SEQUENCE</scope>
    <source>
        <strain evidence="3">Singapore isolate B</strain>
    </source>
</reference>
<dbReference type="RefSeq" id="XP_012898251.1">
    <property type="nucleotide sequence ID" value="XM_013042797.1"/>
</dbReference>
<dbReference type="CDD" id="cd00063">
    <property type="entry name" value="FN3"/>
    <property type="match status" value="1"/>
</dbReference>
<dbReference type="InterPro" id="IPR003961">
    <property type="entry name" value="FN3_dom"/>
</dbReference>
<dbReference type="Proteomes" id="UP000008312">
    <property type="component" value="Unassembled WGS sequence"/>
</dbReference>
<protein>
    <recommendedName>
        <fullName evidence="2">Fibronectin type-III domain-containing protein</fullName>
    </recommendedName>
</protein>
<dbReference type="InParanoid" id="D8M814"/>
<dbReference type="Gene3D" id="2.60.40.10">
    <property type="entry name" value="Immunoglobulins"/>
    <property type="match status" value="1"/>
</dbReference>
<gene>
    <name evidence="3" type="ORF">GSBLH_T00003970001</name>
</gene>
<sequence length="863" mass="95731">MIAVLVPSAHRAPLEDTTARESGVLTLTDLEPDTLYQLSLVARNSLGYSLPSYAVEFRTKPSTPQPITDLRICRLNDPVKTSAGLIVYTEAEACWTASRSNNVTYHVVVAELQFNQTVSEAEQAQTAETSATITVSNSVSNYRVTVRTCANQEVEEGERCTEVSRDFVTAIDLEDVDRFPQGANIKLVAERMSQGEMRVGFTHPLENYFPIEKYTVHYGNVFDDECAISGTVLESCPIRMEYCTSSSITITVRATVNGNFAGLPSNRVTVFCGQPRLTIQARPGYDFVSFFVTSEFHTTATCTIRQRFDAEILGSQEVVVDPVNNPPAYLFKSLDPDTEYFIDCQGFDVEFVPISGSVMFATYNDFALPSMLLADPILSETSASFVRVAVEAVNMPGNVYCLVVPEGSTVPVWPSRAQFIKKGYRSYVFPEMREMSVLLSELKPSTTYNARCIFDPDFDASRTVLRRRLAEEDFVFTTAAVDSPQWASLSPSGSVQVYVNAAIELTGALPVIPYVGTLTLSCPQHPEFTQILRPNNTRFEIQGNTVRVTPLRPLHPAYEYVVETTLGLFLDAFSRFPLPALLPADKFAFVVTNDTLLTAEPALVDSMPKNGAESQQSTLEVTFTFDRPVMAGSAFYKVLVNNDAPLYLPTSEMLFSNNMVVAARQLFYPEDSEVRIVLPEGSICSTFGVCISQPIELHFTVRSLQTPPQMMSIFPANGQQHVPASEDLVLVFNKRIELAEDFVFVLTDETTRNVTLHYAREKDKVYPRLFVDANRVVVRGSAIPAGHSYTVKFNAEDFKDSAGNRALNLPENYAFAVSQYPCSGGYIFEDMGSECSCFLTDTKCECWCGEPENPMDVVIRLAL</sequence>
<dbReference type="EMBL" id="FN668683">
    <property type="protein sequence ID" value="CBK24203.2"/>
    <property type="molecule type" value="Genomic_DNA"/>
</dbReference>
<keyword evidence="4" id="KW-1185">Reference proteome</keyword>
<organism evidence="3">
    <name type="scientific">Blastocystis hominis</name>
    <dbReference type="NCBI Taxonomy" id="12968"/>
    <lineage>
        <taxon>Eukaryota</taxon>
        <taxon>Sar</taxon>
        <taxon>Stramenopiles</taxon>
        <taxon>Bigyra</taxon>
        <taxon>Opalozoa</taxon>
        <taxon>Opalinata</taxon>
        <taxon>Blastocystidae</taxon>
        <taxon>Blastocystis</taxon>
    </lineage>
</organism>
<dbReference type="InterPro" id="IPR013783">
    <property type="entry name" value="Ig-like_fold"/>
</dbReference>
<evidence type="ECO:0000259" key="2">
    <source>
        <dbReference type="PROSITE" id="PS50853"/>
    </source>
</evidence>
<evidence type="ECO:0000256" key="1">
    <source>
        <dbReference type="ARBA" id="ARBA00022729"/>
    </source>
</evidence>
<dbReference type="OrthoDB" id="10056271at2759"/>
<feature type="domain" description="Fibronectin type-III" evidence="2">
    <location>
        <begin position="1"/>
        <end position="62"/>
    </location>
</feature>